<dbReference type="AlphaFoldDB" id="A0A6J8E7U0"/>
<dbReference type="OrthoDB" id="6102664at2759"/>
<dbReference type="EMBL" id="CACVKT020008605">
    <property type="protein sequence ID" value="CAC5416176.1"/>
    <property type="molecule type" value="Genomic_DNA"/>
</dbReference>
<dbReference type="PANTHER" id="PTHR31751">
    <property type="entry name" value="SI:CH211-108C17.2-RELATED-RELATED"/>
    <property type="match status" value="1"/>
</dbReference>
<keyword evidence="2" id="KW-1185">Reference proteome</keyword>
<name>A0A6J8E7U0_MYTCO</name>
<proteinExistence type="predicted"/>
<gene>
    <name evidence="1" type="ORF">MCOR_48815</name>
</gene>
<reference evidence="1 2" key="1">
    <citation type="submission" date="2020-06" db="EMBL/GenBank/DDBJ databases">
        <authorList>
            <person name="Li R."/>
            <person name="Bekaert M."/>
        </authorList>
    </citation>
    <scope>NUCLEOTIDE SEQUENCE [LARGE SCALE GENOMIC DNA]</scope>
    <source>
        <strain evidence="2">wild</strain>
    </source>
</reference>
<sequence length="350" mass="40386">MQTISSRTYNRLQTLYVSPSASMAWDAEQTALLTDLFDKEVIVGGDARCDSPGYSAKYGSYTIMDLETSKILDFQLVQCNEVKGSAHMELEGLKRSIRYLEEMMHIKIKDLVTDRHSSIKEVHAYRARHNKPPEYLEAAAKKSGSKDIRPWIKSIVNHIYWISSSCGTNGDLKLAKWRSIAQFHTKRLKDIVESRYLLVDVPKLSPVYQTYSLEVFHSLVNHFCPKSTHFYYPTMLARLSIAALHYNENSGRQQAKTKTGEQRFSMCYPKAKKGTEAVVKPKKTATTFVYVTLIKQAVVERRREEFTSYTSATGDVHVYNNHHPDHMTSTFTPFRKIDLIQRHRSRFQRQ</sequence>
<dbReference type="PANTHER" id="PTHR31751:SF42">
    <property type="entry name" value="PROTEIN CBG10204"/>
    <property type="match status" value="1"/>
</dbReference>
<dbReference type="Proteomes" id="UP000507470">
    <property type="component" value="Unassembled WGS sequence"/>
</dbReference>
<organism evidence="1 2">
    <name type="scientific">Mytilus coruscus</name>
    <name type="common">Sea mussel</name>
    <dbReference type="NCBI Taxonomy" id="42192"/>
    <lineage>
        <taxon>Eukaryota</taxon>
        <taxon>Metazoa</taxon>
        <taxon>Spiralia</taxon>
        <taxon>Lophotrochozoa</taxon>
        <taxon>Mollusca</taxon>
        <taxon>Bivalvia</taxon>
        <taxon>Autobranchia</taxon>
        <taxon>Pteriomorphia</taxon>
        <taxon>Mytilida</taxon>
        <taxon>Mytiloidea</taxon>
        <taxon>Mytilidae</taxon>
        <taxon>Mytilinae</taxon>
        <taxon>Mytilus</taxon>
    </lineage>
</organism>
<protein>
    <submittedName>
        <fullName evidence="1">Uncharacterized protein</fullName>
    </submittedName>
</protein>
<accession>A0A6J8E7U0</accession>
<evidence type="ECO:0000313" key="2">
    <source>
        <dbReference type="Proteomes" id="UP000507470"/>
    </source>
</evidence>
<evidence type="ECO:0000313" key="1">
    <source>
        <dbReference type="EMBL" id="CAC5416176.1"/>
    </source>
</evidence>